<dbReference type="InterPro" id="IPR058922">
    <property type="entry name" value="WHD_DRP"/>
</dbReference>
<dbReference type="GO" id="GO:0006952">
    <property type="term" value="P:defense response"/>
    <property type="evidence" value="ECO:0007669"/>
    <property type="project" value="UniProtKB-KW"/>
</dbReference>
<dbReference type="AlphaFoldDB" id="A0ABC9HDC6"/>
<dbReference type="EMBL" id="CAXIPR030004762">
    <property type="protein sequence ID" value="CAM0151823.1"/>
    <property type="molecule type" value="Genomic_DNA"/>
</dbReference>
<evidence type="ECO:0000259" key="5">
    <source>
        <dbReference type="Pfam" id="PF25019"/>
    </source>
</evidence>
<evidence type="ECO:0000256" key="2">
    <source>
        <dbReference type="ARBA" id="ARBA00022821"/>
    </source>
</evidence>
<dbReference type="Pfam" id="PF23559">
    <property type="entry name" value="WHD_DRP"/>
    <property type="match status" value="1"/>
</dbReference>
<accession>A0ABC9HDC6</accession>
<feature type="domain" description="Disease resistance protein winged helix" evidence="4">
    <location>
        <begin position="549"/>
        <end position="624"/>
    </location>
</feature>
<dbReference type="InterPro" id="IPR056789">
    <property type="entry name" value="LRR_R13L1-DRL21"/>
</dbReference>
<gene>
    <name evidence="6" type="ORF">URODEC1_LOCUS124710</name>
</gene>
<dbReference type="PANTHER" id="PTHR36766">
    <property type="entry name" value="PLANT BROAD-SPECTRUM MILDEW RESISTANCE PROTEIN RPW8"/>
    <property type="match status" value="1"/>
</dbReference>
<dbReference type="SUPFAM" id="SSF52540">
    <property type="entry name" value="P-loop containing nucleoside triphosphate hydrolases"/>
    <property type="match status" value="1"/>
</dbReference>
<evidence type="ECO:0008006" key="8">
    <source>
        <dbReference type="Google" id="ProtNLM"/>
    </source>
</evidence>
<comment type="caution">
    <text evidence="6">The sequence shown here is derived from an EMBL/GenBank/DDBJ whole genome shotgun (WGS) entry which is preliminary data.</text>
</comment>
<dbReference type="InterPro" id="IPR032675">
    <property type="entry name" value="LRR_dom_sf"/>
</dbReference>
<dbReference type="InterPro" id="IPR002182">
    <property type="entry name" value="NB-ARC"/>
</dbReference>
<keyword evidence="1" id="KW-0433">Leucine-rich repeat</keyword>
<dbReference type="InterPro" id="IPR027417">
    <property type="entry name" value="P-loop_NTPase"/>
</dbReference>
<organism evidence="6 7">
    <name type="scientific">Urochloa decumbens</name>
    <dbReference type="NCBI Taxonomy" id="240449"/>
    <lineage>
        <taxon>Eukaryota</taxon>
        <taxon>Viridiplantae</taxon>
        <taxon>Streptophyta</taxon>
        <taxon>Embryophyta</taxon>
        <taxon>Tracheophyta</taxon>
        <taxon>Spermatophyta</taxon>
        <taxon>Magnoliopsida</taxon>
        <taxon>Liliopsida</taxon>
        <taxon>Poales</taxon>
        <taxon>Poaceae</taxon>
        <taxon>PACMAD clade</taxon>
        <taxon>Panicoideae</taxon>
        <taxon>Panicodae</taxon>
        <taxon>Paniceae</taxon>
        <taxon>Melinidinae</taxon>
        <taxon>Urochloa</taxon>
    </lineage>
</organism>
<evidence type="ECO:0000313" key="7">
    <source>
        <dbReference type="Proteomes" id="UP001497457"/>
    </source>
</evidence>
<evidence type="ECO:0000256" key="1">
    <source>
        <dbReference type="ARBA" id="ARBA00022614"/>
    </source>
</evidence>
<dbReference type="SUPFAM" id="SSF52058">
    <property type="entry name" value="L domain-like"/>
    <property type="match status" value="1"/>
</dbReference>
<dbReference type="Gene3D" id="3.80.10.10">
    <property type="entry name" value="Ribonuclease Inhibitor"/>
    <property type="match status" value="3"/>
</dbReference>
<keyword evidence="7" id="KW-1185">Reference proteome</keyword>
<name>A0ABC9HDC6_9POAL</name>
<dbReference type="Gene3D" id="1.10.10.10">
    <property type="entry name" value="Winged helix-like DNA-binding domain superfamily/Winged helix DNA-binding domain"/>
    <property type="match status" value="1"/>
</dbReference>
<evidence type="ECO:0000259" key="4">
    <source>
        <dbReference type="Pfam" id="PF23559"/>
    </source>
</evidence>
<protein>
    <recommendedName>
        <fullName evidence="8">NB-ARC domain-containing protein</fullName>
    </recommendedName>
</protein>
<dbReference type="Pfam" id="PF25019">
    <property type="entry name" value="LRR_R13L1-DRL21"/>
    <property type="match status" value="1"/>
</dbReference>
<dbReference type="Pfam" id="PF00931">
    <property type="entry name" value="NB-ARC"/>
    <property type="match status" value="1"/>
</dbReference>
<dbReference type="Proteomes" id="UP001497457">
    <property type="component" value="Unassembled WGS sequence"/>
</dbReference>
<keyword evidence="2" id="KW-0611">Plant defense</keyword>
<reference evidence="6" key="1">
    <citation type="submission" date="2024-10" db="EMBL/GenBank/DDBJ databases">
        <authorList>
            <person name="Ryan C."/>
        </authorList>
    </citation>
    <scope>NUCLEOTIDE SEQUENCE [LARGE SCALE GENOMIC DNA]</scope>
</reference>
<evidence type="ECO:0000259" key="3">
    <source>
        <dbReference type="Pfam" id="PF00931"/>
    </source>
</evidence>
<dbReference type="Gene3D" id="3.40.50.300">
    <property type="entry name" value="P-loop containing nucleotide triphosphate hydrolases"/>
    <property type="match status" value="1"/>
</dbReference>
<dbReference type="PANTHER" id="PTHR36766:SF30">
    <property type="entry name" value="TIR-NBS TYPE DISEASE RESISTANCE PROTEIN-RELATED"/>
    <property type="match status" value="1"/>
</dbReference>
<feature type="domain" description="NB-ARC" evidence="3">
    <location>
        <begin position="286"/>
        <end position="459"/>
    </location>
</feature>
<dbReference type="InterPro" id="IPR036388">
    <property type="entry name" value="WH-like_DNA-bd_sf"/>
</dbReference>
<feature type="domain" description="R13L1/DRL21-like LRR repeat region" evidence="5">
    <location>
        <begin position="803"/>
        <end position="938"/>
    </location>
</feature>
<evidence type="ECO:0000313" key="6">
    <source>
        <dbReference type="EMBL" id="CAM0151823.1"/>
    </source>
</evidence>
<proteinExistence type="predicted"/>
<sequence length="1246" mass="141848">MEIKLTLSQFTLLQVQGDCLDNPAPFQQQQPRGKSMEEELSKYHDLLLRFPPEPLKEAKEYDRFLNPFFEATKKDITVISAALWKLRTALSRVKSLMRYYTWWRRTKLGNILQKIDGLASEIDVWCNGNRHGDDKTFHLRKLLENVSLLEDLLDDIEYTQLKHYKANVKMMRRLTSSLTLKLALIMKLRKLKELLQNMDDVIKELFEDFGPLITESTACGASPSASGNAKNETYVLLQKDKRLDVSGFISGDNDEELVMKLLDKGDLVVPYDISHETKNGRLRVHEIFHDRVVADHFELLIHVRSSDRHLITITTEKTISASILKMMNSSAANIEEPLTTQSGVECRCRSQKKVREDSLPGKESKSGKFQGGDVKEAQEFIEKNINNKKLLLVLDDVLEDQLPELDDLLSAVSCSSLESRVIITSQSSEVLKSVSGIKFLHQRNIQHDIFWRFFESFAFGGVNKAEHQMLEQIGKNIAEQLKEFPLAAKMVGKMLNARLDYRFWETISQKVLTSINKMDCRQHQLLALLKLCYNELTGPLSLCFQYCSLFPNDWTFTPESLVQLWLSQGFLTTMGGNCSNGEKTIEEVGRGYFDELHSRSFFEKMAYDGDRSFYMLHTSVHCLAQIVAGEEYMRIDSHFNQPNNSQHVRHLSIKSTSLPTLFNVDTLFNLRTLIIFGPVNSNANDVLSHILDKLTRIRTLDLAGCSISNLPKLGTDIRKHLCYLSCYDTGLEILPNEFTQLLHLQVLNIQGCRLQKLPQKMNRLCNLRHVTGPTLLTSTIHRIGKLKALQELEEFPVSKKQSIQQLGGIKDLGGAISITNLEKVKDAKADKAKLYDKRKLNSLKLEWSSPMEGSSQICGYNTLRNQIQSSTKVLEHLKPPSSVTDLEINGYIGFTSPSWFTSTVLNNIVDLKLLNCVNWDKLPPLGELPLLKSLKMENWDGIKSIGKEFYSTREASMSGKFPNLEELCLEDMPELEVWDDCDQCFANLQRLVIRNCSKLRSIPLLKSSELTEICLEEVGLVDLPLSMVYDHSSISLNDLLLSKSVTRLDVRRCPNLTNIGVKHGNVSYLPSCLLYLFIIGCGEIKKICFRTQVSLQELHIEGCSQIEVTLFQGELPSVHTIHTDMIPLLDNLCNHLVCLKVLVIQNSDISSLDKLFEITLHGPLFKTLKKLCLIKCQNITSLPNDIKKFSSLKSLQLKQCNKISSLPHLPLNLDEICIDECPLLKERYHEDGPDWIKISHIPYKSF</sequence>
<dbReference type="PRINTS" id="PR00364">
    <property type="entry name" value="DISEASERSIST"/>
</dbReference>